<dbReference type="Pfam" id="PF16207">
    <property type="entry name" value="RAWUL"/>
    <property type="match status" value="1"/>
</dbReference>
<dbReference type="EMBL" id="JABMIG020000021">
    <property type="protein sequence ID" value="KAL3802209.1"/>
    <property type="molecule type" value="Genomic_DNA"/>
</dbReference>
<evidence type="ECO:0000259" key="8">
    <source>
        <dbReference type="PROSITE" id="PS50089"/>
    </source>
</evidence>
<feature type="region of interest" description="Disordered" evidence="7">
    <location>
        <begin position="186"/>
        <end position="216"/>
    </location>
</feature>
<dbReference type="InterPro" id="IPR001841">
    <property type="entry name" value="Znf_RING"/>
</dbReference>
<dbReference type="GO" id="GO:0008270">
    <property type="term" value="F:zinc ion binding"/>
    <property type="evidence" value="ECO:0007669"/>
    <property type="project" value="UniProtKB-KW"/>
</dbReference>
<evidence type="ECO:0000256" key="1">
    <source>
        <dbReference type="ARBA" id="ARBA00004123"/>
    </source>
</evidence>
<dbReference type="InterPro" id="IPR013083">
    <property type="entry name" value="Znf_RING/FYVE/PHD"/>
</dbReference>
<feature type="domain" description="RING-type" evidence="8">
    <location>
        <begin position="93"/>
        <end position="133"/>
    </location>
</feature>
<feature type="compositionally biased region" description="Polar residues" evidence="7">
    <location>
        <begin position="37"/>
        <end position="49"/>
    </location>
</feature>
<name>A0ABD3QP82_9STRA</name>
<sequence>MEHETRPNKTTDVAASVAMHEATAPKAGIDRPIKNALESSKPNTLSENQKTTDRGELSNTPQLEPSPRILHGPTLDGDSVDFPLSNLQDHLICPLCGGYFRDPYTVADCLHSFCRSCLIVHFRVGHRRCPTCNLSLEPDPFREVLADRTLQEVVDKIFPWMRKKEDEEEKAFYAARGIKLKPEYESVVKESPGGGGGKKRKADDDEGDRKSAKDVVSLRESTNDMLDLQLEPYETPHEKISLPPLRHSILRTSGRLRIGSIKKYVLQRLGLKDSKSSIEILCNDEPVGNEHSLTFILRTRWFSPNKLLTLHYRLVEDKGGSLGCTGQVASIEIA</sequence>
<dbReference type="Proteomes" id="UP001516023">
    <property type="component" value="Unassembled WGS sequence"/>
</dbReference>
<dbReference type="InterPro" id="IPR017907">
    <property type="entry name" value="Znf_RING_CS"/>
</dbReference>
<dbReference type="Gene3D" id="3.30.40.10">
    <property type="entry name" value="Zinc/RING finger domain, C3HC4 (zinc finger)"/>
    <property type="match status" value="1"/>
</dbReference>
<dbReference type="InterPro" id="IPR018957">
    <property type="entry name" value="Znf_C3HC4_RING-type"/>
</dbReference>
<keyword evidence="4" id="KW-0862">Zinc</keyword>
<dbReference type="CDD" id="cd16102">
    <property type="entry name" value="RAWUL_PCGF_like"/>
    <property type="match status" value="1"/>
</dbReference>
<dbReference type="InterPro" id="IPR032443">
    <property type="entry name" value="RAWUL"/>
</dbReference>
<organism evidence="9 10">
    <name type="scientific">Cyclotella cryptica</name>
    <dbReference type="NCBI Taxonomy" id="29204"/>
    <lineage>
        <taxon>Eukaryota</taxon>
        <taxon>Sar</taxon>
        <taxon>Stramenopiles</taxon>
        <taxon>Ochrophyta</taxon>
        <taxon>Bacillariophyta</taxon>
        <taxon>Coscinodiscophyceae</taxon>
        <taxon>Thalassiosirophycidae</taxon>
        <taxon>Stephanodiscales</taxon>
        <taxon>Stephanodiscaceae</taxon>
        <taxon>Cyclotella</taxon>
    </lineage>
</organism>
<dbReference type="SMART" id="SM00184">
    <property type="entry name" value="RING"/>
    <property type="match status" value="1"/>
</dbReference>
<evidence type="ECO:0000313" key="10">
    <source>
        <dbReference type="Proteomes" id="UP001516023"/>
    </source>
</evidence>
<proteinExistence type="predicted"/>
<dbReference type="Pfam" id="PF00097">
    <property type="entry name" value="zf-C3HC4"/>
    <property type="match status" value="1"/>
</dbReference>
<reference evidence="9 10" key="1">
    <citation type="journal article" date="2020" name="G3 (Bethesda)">
        <title>Improved Reference Genome for Cyclotella cryptica CCMP332, a Model for Cell Wall Morphogenesis, Salinity Adaptation, and Lipid Production in Diatoms (Bacillariophyta).</title>
        <authorList>
            <person name="Roberts W.R."/>
            <person name="Downey K.M."/>
            <person name="Ruck E.C."/>
            <person name="Traller J.C."/>
            <person name="Alverson A.J."/>
        </authorList>
    </citation>
    <scope>NUCLEOTIDE SEQUENCE [LARGE SCALE GENOMIC DNA]</scope>
    <source>
        <strain evidence="9 10">CCMP332</strain>
    </source>
</reference>
<gene>
    <name evidence="9" type="ORF">HJC23_001753</name>
</gene>
<evidence type="ECO:0000256" key="7">
    <source>
        <dbReference type="SAM" id="MobiDB-lite"/>
    </source>
</evidence>
<evidence type="ECO:0000256" key="4">
    <source>
        <dbReference type="ARBA" id="ARBA00022833"/>
    </source>
</evidence>
<feature type="compositionally biased region" description="Basic and acidic residues" evidence="7">
    <location>
        <begin position="201"/>
        <end position="216"/>
    </location>
</feature>
<dbReference type="InterPro" id="IPR051507">
    <property type="entry name" value="PcG_RING_finger"/>
</dbReference>
<comment type="caution">
    <text evidence="9">The sequence shown here is derived from an EMBL/GenBank/DDBJ whole genome shotgun (WGS) entry which is preliminary data.</text>
</comment>
<evidence type="ECO:0000256" key="5">
    <source>
        <dbReference type="ARBA" id="ARBA00023242"/>
    </source>
</evidence>
<evidence type="ECO:0000256" key="6">
    <source>
        <dbReference type="PROSITE-ProRule" id="PRU00175"/>
    </source>
</evidence>
<dbReference type="GO" id="GO:0005634">
    <property type="term" value="C:nucleus"/>
    <property type="evidence" value="ECO:0007669"/>
    <property type="project" value="UniProtKB-SubCell"/>
</dbReference>
<evidence type="ECO:0000313" key="9">
    <source>
        <dbReference type="EMBL" id="KAL3802209.1"/>
    </source>
</evidence>
<dbReference type="SUPFAM" id="SSF57850">
    <property type="entry name" value="RING/U-box"/>
    <property type="match status" value="1"/>
</dbReference>
<dbReference type="AlphaFoldDB" id="A0ABD3QP82"/>
<comment type="subcellular location">
    <subcellularLocation>
        <location evidence="1">Nucleus</location>
    </subcellularLocation>
</comment>
<dbReference type="PROSITE" id="PS50089">
    <property type="entry name" value="ZF_RING_2"/>
    <property type="match status" value="1"/>
</dbReference>
<dbReference type="PROSITE" id="PS00518">
    <property type="entry name" value="ZF_RING_1"/>
    <property type="match status" value="1"/>
</dbReference>
<dbReference type="PANTHER" id="PTHR45893">
    <property type="entry name" value="POLYCOMB GROUP RING FINGER PROTEIN"/>
    <property type="match status" value="1"/>
</dbReference>
<keyword evidence="5" id="KW-0539">Nucleus</keyword>
<evidence type="ECO:0000256" key="2">
    <source>
        <dbReference type="ARBA" id="ARBA00022723"/>
    </source>
</evidence>
<evidence type="ECO:0000256" key="3">
    <source>
        <dbReference type="ARBA" id="ARBA00022771"/>
    </source>
</evidence>
<keyword evidence="10" id="KW-1185">Reference proteome</keyword>
<keyword evidence="2" id="KW-0479">Metal-binding</keyword>
<dbReference type="FunFam" id="3.30.40.10:FF:000033">
    <property type="entry name" value="Polycomb group RING finger protein 3"/>
    <property type="match status" value="1"/>
</dbReference>
<dbReference type="Gene3D" id="3.10.20.90">
    <property type="entry name" value="Phosphatidylinositol 3-kinase Catalytic Subunit, Chain A, domain 1"/>
    <property type="match status" value="1"/>
</dbReference>
<feature type="region of interest" description="Disordered" evidence="7">
    <location>
        <begin position="1"/>
        <end position="75"/>
    </location>
</feature>
<accession>A0ABD3QP82</accession>
<protein>
    <recommendedName>
        <fullName evidence="8">RING-type domain-containing protein</fullName>
    </recommendedName>
</protein>
<keyword evidence="3 6" id="KW-0863">Zinc-finger</keyword>